<dbReference type="VEuPathDB" id="FungiDB:F503_04296"/>
<dbReference type="InterPro" id="IPR040023">
    <property type="entry name" value="WBP4"/>
</dbReference>
<dbReference type="Pfam" id="PF06220">
    <property type="entry name" value="zf-U1"/>
    <property type="match status" value="1"/>
</dbReference>
<feature type="compositionally biased region" description="Polar residues" evidence="4">
    <location>
        <begin position="75"/>
        <end position="85"/>
    </location>
</feature>
<keyword evidence="7" id="KW-1185">Reference proteome</keyword>
<reference evidence="6 7" key="1">
    <citation type="journal article" date="2013" name="BMC Genomics">
        <title>The genome and transcriptome of the pine saprophyte Ophiostoma piceae, and a comparison with the bark beetle-associated pine pathogen Grosmannia clavigera.</title>
        <authorList>
            <person name="Haridas S."/>
            <person name="Wang Y."/>
            <person name="Lim L."/>
            <person name="Massoumi Alamouti S."/>
            <person name="Jackman S."/>
            <person name="Docking R."/>
            <person name="Robertson G."/>
            <person name="Birol I."/>
            <person name="Bohlmann J."/>
            <person name="Breuil C."/>
        </authorList>
    </citation>
    <scope>NUCLEOTIDE SEQUENCE [LARGE SCALE GENOMIC DNA]</scope>
    <source>
        <strain evidence="6 7">UAMH 11346</strain>
    </source>
</reference>
<dbReference type="OMA" id="KSAPRYW"/>
<feature type="region of interest" description="Disordered" evidence="4">
    <location>
        <begin position="143"/>
        <end position="181"/>
    </location>
</feature>
<feature type="compositionally biased region" description="Basic and acidic residues" evidence="4">
    <location>
        <begin position="46"/>
        <end position="67"/>
    </location>
</feature>
<proteinExistence type="predicted"/>
<feature type="region of interest" description="Disordered" evidence="4">
    <location>
        <begin position="46"/>
        <end position="104"/>
    </location>
</feature>
<dbReference type="GO" id="GO:0000398">
    <property type="term" value="P:mRNA splicing, via spliceosome"/>
    <property type="evidence" value="ECO:0007669"/>
    <property type="project" value="InterPro"/>
</dbReference>
<dbReference type="STRING" id="1262450.S3C5F2"/>
<dbReference type="OrthoDB" id="191651at2759"/>
<dbReference type="Proteomes" id="UP000016923">
    <property type="component" value="Unassembled WGS sequence"/>
</dbReference>
<feature type="compositionally biased region" description="Basic residues" evidence="4">
    <location>
        <begin position="308"/>
        <end position="319"/>
    </location>
</feature>
<feature type="region of interest" description="Disordered" evidence="4">
    <location>
        <begin position="194"/>
        <end position="238"/>
    </location>
</feature>
<evidence type="ECO:0000256" key="4">
    <source>
        <dbReference type="SAM" id="MobiDB-lite"/>
    </source>
</evidence>
<dbReference type="AlphaFoldDB" id="S3C5F2"/>
<dbReference type="GO" id="GO:0008270">
    <property type="term" value="F:zinc ion binding"/>
    <property type="evidence" value="ECO:0007669"/>
    <property type="project" value="UniProtKB-KW"/>
</dbReference>
<dbReference type="PANTHER" id="PTHR13173:SF10">
    <property type="entry name" value="WW DOMAIN-BINDING PROTEIN 4"/>
    <property type="match status" value="1"/>
</dbReference>
<feature type="domain" description="U1-C C2H2-type zinc finger" evidence="5">
    <location>
        <begin position="9"/>
        <end position="42"/>
    </location>
</feature>
<name>S3C5F2_OPHP1</name>
<dbReference type="GO" id="GO:0071011">
    <property type="term" value="C:precatalytic spliceosome"/>
    <property type="evidence" value="ECO:0007669"/>
    <property type="project" value="TreeGrafter"/>
</dbReference>
<sequence>MADYWKSTPKYWCKHCSMYVVDTKVSRVNHDATGKHQSAVKRALRDLHRDHERQEREKDRAKREVERLNGLVGESSGQSPSTTSKPGFKKVPPPESQAPQGPPAVARDQLEQLVELGVSIPDQFRGELAMAGDWTVTETRIIEDQETAKKNGSTRAVGVRKRPHVDGEDDTRPGGHSEFDKLDVDAAVQGLFKKPRTWGRDSRTVPGDSADGDLDSLLSNALKPKTEDEAVKREAKQEIEEEVKEDIKLEDMGERVKTEAGEEAETKAEAKAEAVPEADTTLKREDTGGLDLPPALEDTKPEEPAIVFKKRKSKASRQK</sequence>
<gene>
    <name evidence="6" type="ORF">F503_04296</name>
</gene>
<keyword evidence="1" id="KW-0479">Metal-binding</keyword>
<evidence type="ECO:0000313" key="6">
    <source>
        <dbReference type="EMBL" id="EPE08709.1"/>
    </source>
</evidence>
<dbReference type="PANTHER" id="PTHR13173">
    <property type="entry name" value="WW DOMAIN BINDING PROTEIN 4"/>
    <property type="match status" value="1"/>
</dbReference>
<dbReference type="InterPro" id="IPR013085">
    <property type="entry name" value="U1-CZ_Znf_C2H2"/>
</dbReference>
<evidence type="ECO:0000313" key="7">
    <source>
        <dbReference type="Proteomes" id="UP000016923"/>
    </source>
</evidence>
<feature type="compositionally biased region" description="Basic and acidic residues" evidence="4">
    <location>
        <begin position="252"/>
        <end position="287"/>
    </location>
</feature>
<feature type="compositionally biased region" description="Pro residues" evidence="4">
    <location>
        <begin position="91"/>
        <end position="102"/>
    </location>
</feature>
<accession>S3C5F2</accession>
<evidence type="ECO:0000256" key="2">
    <source>
        <dbReference type="ARBA" id="ARBA00022771"/>
    </source>
</evidence>
<feature type="compositionally biased region" description="Basic and acidic residues" evidence="4">
    <location>
        <begin position="164"/>
        <end position="181"/>
    </location>
</feature>
<feature type="compositionally biased region" description="Basic and acidic residues" evidence="4">
    <location>
        <begin position="224"/>
        <end position="238"/>
    </location>
</feature>
<dbReference type="InterPro" id="IPR036236">
    <property type="entry name" value="Znf_C2H2_sf"/>
</dbReference>
<dbReference type="HOGENOM" id="CLU_051534_0_0_1"/>
<feature type="region of interest" description="Disordered" evidence="4">
    <location>
        <begin position="252"/>
        <end position="319"/>
    </location>
</feature>
<dbReference type="SUPFAM" id="SSF57667">
    <property type="entry name" value="beta-beta-alpha zinc fingers"/>
    <property type="match status" value="1"/>
</dbReference>
<dbReference type="eggNOG" id="KOG0150">
    <property type="taxonomic scope" value="Eukaryota"/>
</dbReference>
<evidence type="ECO:0000259" key="5">
    <source>
        <dbReference type="Pfam" id="PF06220"/>
    </source>
</evidence>
<evidence type="ECO:0000256" key="1">
    <source>
        <dbReference type="ARBA" id="ARBA00022723"/>
    </source>
</evidence>
<organism evidence="6 7">
    <name type="scientific">Ophiostoma piceae (strain UAMH 11346)</name>
    <name type="common">Sap stain fungus</name>
    <dbReference type="NCBI Taxonomy" id="1262450"/>
    <lineage>
        <taxon>Eukaryota</taxon>
        <taxon>Fungi</taxon>
        <taxon>Dikarya</taxon>
        <taxon>Ascomycota</taxon>
        <taxon>Pezizomycotina</taxon>
        <taxon>Sordariomycetes</taxon>
        <taxon>Sordariomycetidae</taxon>
        <taxon>Ophiostomatales</taxon>
        <taxon>Ophiostomataceae</taxon>
        <taxon>Ophiostoma</taxon>
    </lineage>
</organism>
<keyword evidence="2" id="KW-0863">Zinc-finger</keyword>
<dbReference type="GO" id="GO:0003723">
    <property type="term" value="F:RNA binding"/>
    <property type="evidence" value="ECO:0007669"/>
    <property type="project" value="TreeGrafter"/>
</dbReference>
<protein>
    <submittedName>
        <fullName evidence="6">U1 zinc finger domain-containing protein</fullName>
    </submittedName>
</protein>
<dbReference type="EMBL" id="KE148148">
    <property type="protein sequence ID" value="EPE08709.1"/>
    <property type="molecule type" value="Genomic_DNA"/>
</dbReference>
<keyword evidence="3" id="KW-0862">Zinc</keyword>
<evidence type="ECO:0000256" key="3">
    <source>
        <dbReference type="ARBA" id="ARBA00022833"/>
    </source>
</evidence>